<keyword evidence="2" id="KW-1185">Reference proteome</keyword>
<dbReference type="EMBL" id="WSFE01000006">
    <property type="protein sequence ID" value="NDL24807.1"/>
    <property type="molecule type" value="Genomic_DNA"/>
</dbReference>
<protein>
    <submittedName>
        <fullName evidence="1">Uncharacterized protein</fullName>
    </submittedName>
</protein>
<proteinExistence type="predicted"/>
<dbReference type="InterPro" id="IPR045538">
    <property type="entry name" value="CIS_TMP"/>
</dbReference>
<name>A0ABX0B2R4_9GAMM</name>
<evidence type="ECO:0000313" key="2">
    <source>
        <dbReference type="Proteomes" id="UP000470051"/>
    </source>
</evidence>
<sequence length="627" mass="72689">MTSEQNLLNRITITIEANNQQVAKKLLHGSLLNQVSMHKLLNLYLNKRSINQDIYLDKLTLNLCEINSNNFNSLFPIRLNTELNKALGQYRENNKEKTTSENSIIPQNTGKSSLLHSNDLSDIEEFIQYLYQKEVKLNPEKVIADNRNIDVNIKVLINQLMRMESKLTLFLAKSCLSEHGLQRLLAISQPALLTAINHKLLEDIDKSQHQGKIISSWQLVLNALGYIQRHNTQEIPKPDMKVMSYIMAERDNSMLDIVSIITLFRQNIVAESALLNAWLKLLWQIEWIPKLCKKHLSIQEYEDLVNRFSCEDQIIREHTLQQTVAVNSLLTELLQRLATETQKILPPLNHHQLSLIAAAIQKGEIKTENILQLLQHPALYNNVGLAWLAPLWQLAPVWQMCKKHLPVEEYRDLSQRFIPNNANQKLILQDQPILLTPDNVCVKDNQRRVINRPCSEPGLLPLYQVSNAGILILWPMLPALFNHLGLLEEKNFIHHQAQFRAIDSLDYLIWGSEEMQVERKILNNVLCGLMIDEETQSIPVEPEKQLIIEQWLDVIITQLPGWKKLSRNDIRQLFLQRPGELLINELEIKITVQYQPFDVLLADWPWPLNIAKLPWLNLPLRIDWQNI</sequence>
<evidence type="ECO:0000313" key="1">
    <source>
        <dbReference type="EMBL" id="NDL24807.1"/>
    </source>
</evidence>
<dbReference type="RefSeq" id="WP_113041313.1">
    <property type="nucleotide sequence ID" value="NZ_CAWPKC010000006.1"/>
</dbReference>
<dbReference type="Pfam" id="PF19268">
    <property type="entry name" value="CIS_TMP"/>
    <property type="match status" value="1"/>
</dbReference>
<dbReference type="Proteomes" id="UP000470051">
    <property type="component" value="Unassembled WGS sequence"/>
</dbReference>
<accession>A0ABX0B2R4</accession>
<comment type="caution">
    <text evidence="1">The sequence shown here is derived from an EMBL/GenBank/DDBJ whole genome shotgun (WGS) entry which is preliminary data.</text>
</comment>
<reference evidence="1 2" key="1">
    <citation type="submission" date="2019-12" db="EMBL/GenBank/DDBJ databases">
        <title>Engineering Photorhabdus to improve their lethality against agricultural pests.</title>
        <authorList>
            <person name="Machado R.A.R."/>
        </authorList>
    </citation>
    <scope>NUCLEOTIDE SEQUENCE [LARGE SCALE GENOMIC DNA]</scope>
    <source>
        <strain evidence="1 2">M-HU2</strain>
    </source>
</reference>
<organism evidence="1 2">
    <name type="scientific">Photorhabdus kayaii</name>
    <dbReference type="NCBI Taxonomy" id="230088"/>
    <lineage>
        <taxon>Bacteria</taxon>
        <taxon>Pseudomonadati</taxon>
        <taxon>Pseudomonadota</taxon>
        <taxon>Gammaproteobacteria</taxon>
        <taxon>Enterobacterales</taxon>
        <taxon>Morganellaceae</taxon>
        <taxon>Photorhabdus</taxon>
    </lineage>
</organism>
<gene>
    <name evidence="1" type="ORF">GPY42_06195</name>
</gene>